<dbReference type="RefSeq" id="WP_420905724.1">
    <property type="nucleotide sequence ID" value="NZ_BAAFGK010000004.1"/>
</dbReference>
<evidence type="ECO:0000313" key="1">
    <source>
        <dbReference type="EMBL" id="GAB0058044.1"/>
    </source>
</evidence>
<gene>
    <name evidence="1" type="ORF">SIID45300_02384</name>
</gene>
<accession>A0ABQ0CAZ4</accession>
<name>A0ABQ0CAZ4_9PROT</name>
<keyword evidence="2" id="KW-1185">Reference proteome</keyword>
<dbReference type="EMBL" id="BAAFGK010000004">
    <property type="protein sequence ID" value="GAB0058044.1"/>
    <property type="molecule type" value="Genomic_DNA"/>
</dbReference>
<organism evidence="1 2">
    <name type="scientific">Candidatus Magnetaquiglobus chichijimensis</name>
    <dbReference type="NCBI Taxonomy" id="3141448"/>
    <lineage>
        <taxon>Bacteria</taxon>
        <taxon>Pseudomonadati</taxon>
        <taxon>Pseudomonadota</taxon>
        <taxon>Magnetococcia</taxon>
        <taxon>Magnetococcales</taxon>
        <taxon>Candidatus Magnetaquicoccaceae</taxon>
        <taxon>Candidatus Magnetaquiglobus</taxon>
    </lineage>
</organism>
<sequence>MSQASFNIPNQPGASFRADVNAALQSLATSSAGPSAPGNPTANMFWADTANQVLKIRDTTNAAWITLCALDEFVHAGVPQNSRSENYVLTLDDANRHIFHPGSDPTPRVFTIPSNSAAPFPVGTIIGFVNDSGGAVTIGITSDTLVWPPTGATGSRTLSSCGIASIMKVTATKWMITGTGVS</sequence>
<proteinExistence type="predicted"/>
<evidence type="ECO:0000313" key="2">
    <source>
        <dbReference type="Proteomes" id="UP001628193"/>
    </source>
</evidence>
<protein>
    <submittedName>
        <fullName evidence="1">Uncharacterized protein</fullName>
    </submittedName>
</protein>
<comment type="caution">
    <text evidence="1">The sequence shown here is derived from an EMBL/GenBank/DDBJ whole genome shotgun (WGS) entry which is preliminary data.</text>
</comment>
<dbReference type="Proteomes" id="UP001628193">
    <property type="component" value="Unassembled WGS sequence"/>
</dbReference>
<reference evidence="1 2" key="1">
    <citation type="submission" date="2024-09" db="EMBL/GenBank/DDBJ databases">
        <title>Draft genome sequence of Candidatus Magnetaquicoccaceae bacterium FCR-1.</title>
        <authorList>
            <person name="Shimoshige H."/>
            <person name="Shimamura S."/>
            <person name="Taoka A."/>
            <person name="Kobayashi H."/>
            <person name="Maekawa T."/>
        </authorList>
    </citation>
    <scope>NUCLEOTIDE SEQUENCE [LARGE SCALE GENOMIC DNA]</scope>
    <source>
        <strain evidence="1 2">FCR-1</strain>
    </source>
</reference>